<dbReference type="VEuPathDB" id="FungiDB:A1O9_10668"/>
<dbReference type="InterPro" id="IPR006808">
    <property type="entry name" value="ATP_synth_F0_gsu_mt"/>
</dbReference>
<keyword evidence="5" id="KW-0375">Hydrogen ion transport</keyword>
<evidence type="ECO:0000256" key="9">
    <source>
        <dbReference type="ARBA" id="ARBA00023310"/>
    </source>
</evidence>
<comment type="caution">
    <text evidence="11">The sequence shown here is derived from an EMBL/GenBank/DDBJ whole genome shotgun (WGS) entry which is preliminary data.</text>
</comment>
<evidence type="ECO:0000256" key="8">
    <source>
        <dbReference type="ARBA" id="ARBA00023136"/>
    </source>
</evidence>
<dbReference type="STRING" id="1182545.A0A072PCD1"/>
<keyword evidence="8" id="KW-0472">Membrane</keyword>
<dbReference type="AlphaFoldDB" id="A0A072PCD1"/>
<dbReference type="PANTHER" id="PTHR12386">
    <property type="entry name" value="ATP SYNTHASE SUBUNIT"/>
    <property type="match status" value="1"/>
</dbReference>
<comment type="subcellular location">
    <subcellularLocation>
        <location evidence="1">Mitochondrion membrane</location>
    </subcellularLocation>
</comment>
<dbReference type="RefSeq" id="XP_013255810.1">
    <property type="nucleotide sequence ID" value="XM_013400356.1"/>
</dbReference>
<keyword evidence="3" id="KW-0813">Transport</keyword>
<keyword evidence="6" id="KW-0406">Ion transport</keyword>
<dbReference type="GO" id="GO:0015078">
    <property type="term" value="F:proton transmembrane transporter activity"/>
    <property type="evidence" value="ECO:0007669"/>
    <property type="project" value="InterPro"/>
</dbReference>
<dbReference type="GeneID" id="25285572"/>
<sequence length="203" mass="21586">MSAAPTTRALVRQSKLLLRRNNFRQASTASEAAGKAQQTGQEAISKASEGLSRVQSSASSAITKVGSATAGALGKIGGRTGRLISAVQSLIPPTIYYTRVGVELSKILYRGQQWAPPSLAQFQSYFQPVTNAFRNPRSLGSSAASVSNAINLETILRSVRNVNRQQLTTVGLVSAEVLGFFTVGEIIGRFKVVGYHGAPSHEH</sequence>
<gene>
    <name evidence="11" type="ORF">A1O9_10668</name>
</gene>
<evidence type="ECO:0000256" key="10">
    <source>
        <dbReference type="SAM" id="MobiDB-lite"/>
    </source>
</evidence>
<keyword evidence="12" id="KW-1185">Reference proteome</keyword>
<keyword evidence="9" id="KW-0066">ATP synthesis</keyword>
<dbReference type="GO" id="GO:0015986">
    <property type="term" value="P:proton motive force-driven ATP synthesis"/>
    <property type="evidence" value="ECO:0007669"/>
    <property type="project" value="InterPro"/>
</dbReference>
<evidence type="ECO:0000256" key="5">
    <source>
        <dbReference type="ARBA" id="ARBA00022781"/>
    </source>
</evidence>
<dbReference type="Proteomes" id="UP000027920">
    <property type="component" value="Unassembled WGS sequence"/>
</dbReference>
<feature type="compositionally biased region" description="Polar residues" evidence="10">
    <location>
        <begin position="27"/>
        <end position="42"/>
    </location>
</feature>
<comment type="similarity">
    <text evidence="2">Belongs to the ATPase g subunit family.</text>
</comment>
<protein>
    <submittedName>
        <fullName evidence="11">F-type H+-transporting ATPase subunit G</fullName>
    </submittedName>
</protein>
<evidence type="ECO:0000256" key="7">
    <source>
        <dbReference type="ARBA" id="ARBA00023128"/>
    </source>
</evidence>
<feature type="region of interest" description="Disordered" evidence="10">
    <location>
        <begin position="27"/>
        <end position="49"/>
    </location>
</feature>
<evidence type="ECO:0000313" key="12">
    <source>
        <dbReference type="Proteomes" id="UP000027920"/>
    </source>
</evidence>
<evidence type="ECO:0000256" key="4">
    <source>
        <dbReference type="ARBA" id="ARBA00022547"/>
    </source>
</evidence>
<evidence type="ECO:0000256" key="1">
    <source>
        <dbReference type="ARBA" id="ARBA00004325"/>
    </source>
</evidence>
<dbReference type="GO" id="GO:0031966">
    <property type="term" value="C:mitochondrial membrane"/>
    <property type="evidence" value="ECO:0007669"/>
    <property type="project" value="UniProtKB-SubCell"/>
</dbReference>
<reference evidence="11 12" key="1">
    <citation type="submission" date="2013-03" db="EMBL/GenBank/DDBJ databases">
        <title>The Genome Sequence of Exophiala aquamarina CBS 119918.</title>
        <authorList>
            <consortium name="The Broad Institute Genomics Platform"/>
            <person name="Cuomo C."/>
            <person name="de Hoog S."/>
            <person name="Gorbushina A."/>
            <person name="Walker B."/>
            <person name="Young S.K."/>
            <person name="Zeng Q."/>
            <person name="Gargeya S."/>
            <person name="Fitzgerald M."/>
            <person name="Haas B."/>
            <person name="Abouelleil A."/>
            <person name="Allen A.W."/>
            <person name="Alvarado L."/>
            <person name="Arachchi H.M."/>
            <person name="Berlin A.M."/>
            <person name="Chapman S.B."/>
            <person name="Gainer-Dewar J."/>
            <person name="Goldberg J."/>
            <person name="Griggs A."/>
            <person name="Gujja S."/>
            <person name="Hansen M."/>
            <person name="Howarth C."/>
            <person name="Imamovic A."/>
            <person name="Ireland A."/>
            <person name="Larimer J."/>
            <person name="McCowan C."/>
            <person name="Murphy C."/>
            <person name="Pearson M."/>
            <person name="Poon T.W."/>
            <person name="Priest M."/>
            <person name="Roberts A."/>
            <person name="Saif S."/>
            <person name="Shea T."/>
            <person name="Sisk P."/>
            <person name="Sykes S."/>
            <person name="Wortman J."/>
            <person name="Nusbaum C."/>
            <person name="Birren B."/>
        </authorList>
    </citation>
    <scope>NUCLEOTIDE SEQUENCE [LARGE SCALE GENOMIC DNA]</scope>
    <source>
        <strain evidence="11 12">CBS 119918</strain>
    </source>
</reference>
<keyword evidence="7" id="KW-0496">Mitochondrion</keyword>
<dbReference type="GO" id="GO:0045259">
    <property type="term" value="C:proton-transporting ATP synthase complex"/>
    <property type="evidence" value="ECO:0007669"/>
    <property type="project" value="UniProtKB-KW"/>
</dbReference>
<proteinExistence type="inferred from homology"/>
<accession>A0A072PCD1</accession>
<evidence type="ECO:0000256" key="6">
    <source>
        <dbReference type="ARBA" id="ARBA00023065"/>
    </source>
</evidence>
<evidence type="ECO:0000313" key="11">
    <source>
        <dbReference type="EMBL" id="KEF53220.1"/>
    </source>
</evidence>
<dbReference type="OrthoDB" id="437at2759"/>
<dbReference type="EMBL" id="AMGV01000014">
    <property type="protein sequence ID" value="KEF53220.1"/>
    <property type="molecule type" value="Genomic_DNA"/>
</dbReference>
<evidence type="ECO:0000256" key="3">
    <source>
        <dbReference type="ARBA" id="ARBA00022448"/>
    </source>
</evidence>
<evidence type="ECO:0000256" key="2">
    <source>
        <dbReference type="ARBA" id="ARBA00005699"/>
    </source>
</evidence>
<name>A0A072PCD1_9EURO</name>
<dbReference type="HOGENOM" id="CLU_083674_0_0_1"/>
<keyword evidence="4" id="KW-0138">CF(0)</keyword>
<dbReference type="Pfam" id="PF04718">
    <property type="entry name" value="ATP-synt_G"/>
    <property type="match status" value="1"/>
</dbReference>
<organism evidence="11 12">
    <name type="scientific">Exophiala aquamarina CBS 119918</name>
    <dbReference type="NCBI Taxonomy" id="1182545"/>
    <lineage>
        <taxon>Eukaryota</taxon>
        <taxon>Fungi</taxon>
        <taxon>Dikarya</taxon>
        <taxon>Ascomycota</taxon>
        <taxon>Pezizomycotina</taxon>
        <taxon>Eurotiomycetes</taxon>
        <taxon>Chaetothyriomycetidae</taxon>
        <taxon>Chaetothyriales</taxon>
        <taxon>Herpotrichiellaceae</taxon>
        <taxon>Exophiala</taxon>
    </lineage>
</organism>